<dbReference type="InterPro" id="IPR014776">
    <property type="entry name" value="4pyrrole_Mease_sub2"/>
</dbReference>
<keyword evidence="3 6" id="KW-0489">Methyltransferase</keyword>
<dbReference type="NCBIfam" id="TIGR00096">
    <property type="entry name" value="16S rRNA (cytidine(1402)-2'-O)-methyltransferase"/>
    <property type="match status" value="1"/>
</dbReference>
<keyword evidence="5 6" id="KW-0949">S-adenosyl-L-methionine</keyword>
<dbReference type="SUPFAM" id="SSF53790">
    <property type="entry name" value="Tetrapyrrole methylase"/>
    <property type="match status" value="1"/>
</dbReference>
<dbReference type="PANTHER" id="PTHR46111:SF1">
    <property type="entry name" value="RIBOSOMAL RNA SMALL SUBUNIT METHYLTRANSFERASE I"/>
    <property type="match status" value="1"/>
</dbReference>
<accession>A0ABS0AWJ0</accession>
<evidence type="ECO:0000256" key="5">
    <source>
        <dbReference type="ARBA" id="ARBA00022691"/>
    </source>
</evidence>
<gene>
    <name evidence="6" type="primary">rsmI</name>
    <name evidence="8" type="ORF">NEPTK9_000010</name>
</gene>
<dbReference type="InterPro" id="IPR008189">
    <property type="entry name" value="rRNA_ssu_MeTfrase_I"/>
</dbReference>
<protein>
    <recommendedName>
        <fullName evidence="6">Ribosomal RNA small subunit methyltransferase I</fullName>
        <ecNumber evidence="6">2.1.1.198</ecNumber>
    </recommendedName>
    <alternativeName>
        <fullName evidence="6">16S rRNA 2'-O-ribose C1402 methyltransferase</fullName>
    </alternativeName>
    <alternativeName>
        <fullName evidence="6">rRNA (cytidine-2'-O-)-methyltransferase RsmI</fullName>
    </alternativeName>
</protein>
<evidence type="ECO:0000259" key="7">
    <source>
        <dbReference type="Pfam" id="PF00590"/>
    </source>
</evidence>
<name>A0ABS0AWJ0_9BACT</name>
<comment type="function">
    <text evidence="6">Catalyzes the 2'-O-methylation of the ribose of cytidine 1402 (C1402) in 16S rRNA.</text>
</comment>
<dbReference type="PROSITE" id="PS01296">
    <property type="entry name" value="RSMI"/>
    <property type="match status" value="1"/>
</dbReference>
<dbReference type="PIRSF" id="PIRSF005917">
    <property type="entry name" value="MTase_YraL"/>
    <property type="match status" value="1"/>
</dbReference>
<dbReference type="Proteomes" id="UP001194714">
    <property type="component" value="Unassembled WGS sequence"/>
</dbReference>
<dbReference type="Gene3D" id="3.30.950.10">
    <property type="entry name" value="Methyltransferase, Cobalt-precorrin-4 Transmethylase, Domain 2"/>
    <property type="match status" value="1"/>
</dbReference>
<feature type="domain" description="Tetrapyrrole methylase" evidence="7">
    <location>
        <begin position="1"/>
        <end position="199"/>
    </location>
</feature>
<keyword evidence="2 6" id="KW-0698">rRNA processing</keyword>
<evidence type="ECO:0000313" key="9">
    <source>
        <dbReference type="Proteomes" id="UP001194714"/>
    </source>
</evidence>
<comment type="subcellular location">
    <subcellularLocation>
        <location evidence="6">Cytoplasm</location>
    </subcellularLocation>
</comment>
<dbReference type="EC" id="2.1.1.198" evidence="6"/>
<dbReference type="InterPro" id="IPR035996">
    <property type="entry name" value="4pyrrol_Methylase_sf"/>
</dbReference>
<evidence type="ECO:0000256" key="3">
    <source>
        <dbReference type="ARBA" id="ARBA00022603"/>
    </source>
</evidence>
<keyword evidence="9" id="KW-1185">Reference proteome</keyword>
<evidence type="ECO:0000256" key="2">
    <source>
        <dbReference type="ARBA" id="ARBA00022552"/>
    </source>
</evidence>
<dbReference type="InterPro" id="IPR014777">
    <property type="entry name" value="4pyrrole_Mease_sub1"/>
</dbReference>
<dbReference type="Pfam" id="PF00590">
    <property type="entry name" value="TP_methylase"/>
    <property type="match status" value="1"/>
</dbReference>
<dbReference type="EMBL" id="JAAEJV010000001">
    <property type="protein sequence ID" value="MBF5058514.1"/>
    <property type="molecule type" value="Genomic_DNA"/>
</dbReference>
<dbReference type="CDD" id="cd11648">
    <property type="entry name" value="RsmI"/>
    <property type="match status" value="1"/>
</dbReference>
<organism evidence="8 9">
    <name type="scientific">Candidatus Neptunichlamydia vexilliferae</name>
    <dbReference type="NCBI Taxonomy" id="1651774"/>
    <lineage>
        <taxon>Bacteria</taxon>
        <taxon>Pseudomonadati</taxon>
        <taxon>Chlamydiota</taxon>
        <taxon>Chlamydiia</taxon>
        <taxon>Parachlamydiales</taxon>
        <taxon>Simkaniaceae</taxon>
        <taxon>Candidatus Neptunichlamydia</taxon>
    </lineage>
</organism>
<evidence type="ECO:0000256" key="6">
    <source>
        <dbReference type="HAMAP-Rule" id="MF_01877"/>
    </source>
</evidence>
<keyword evidence="4 6" id="KW-0808">Transferase</keyword>
<dbReference type="Gene3D" id="3.40.1010.10">
    <property type="entry name" value="Cobalt-precorrin-4 Transmethylase, Domain 1"/>
    <property type="match status" value="1"/>
</dbReference>
<evidence type="ECO:0000256" key="1">
    <source>
        <dbReference type="ARBA" id="ARBA00022490"/>
    </source>
</evidence>
<comment type="similarity">
    <text evidence="6">Belongs to the methyltransferase superfamily. RsmI family.</text>
</comment>
<dbReference type="InterPro" id="IPR018063">
    <property type="entry name" value="SAM_MeTrfase_RsmI_CS"/>
</dbReference>
<sequence>MLYVVATPIGNLKDLSHRAIKVLKGVDLILAEDTRTSQVLLKAYGIETPMKSFHLFNERKREAEVMEMLRGGKRMALISDAGTPGICDPGAGLIRRCREEGVKVEVVPGPCAAIAALSLYGSKERFQFIGFLAKKEGELKQQLIDILHYPGLSVAYESPHHLMKTLGLMKKVAPEAKIFVARELTKRYEETVEGTAEELMAHFGDKILGEFVLVFKGKERPFEEDPRKLVEELEKRFGISGKEALVVAAKLLGRPKRELYRDFMG</sequence>
<comment type="caution">
    <text evidence="8">The sequence shown here is derived from an EMBL/GenBank/DDBJ whole genome shotgun (WGS) entry which is preliminary data.</text>
</comment>
<evidence type="ECO:0000256" key="4">
    <source>
        <dbReference type="ARBA" id="ARBA00022679"/>
    </source>
</evidence>
<dbReference type="GO" id="GO:0032259">
    <property type="term" value="P:methylation"/>
    <property type="evidence" value="ECO:0007669"/>
    <property type="project" value="UniProtKB-KW"/>
</dbReference>
<reference evidence="8 9" key="1">
    <citation type="submission" date="2020-01" db="EMBL/GenBank/DDBJ databases">
        <title>Draft genome sequence of Cand. Neptunochlamydia vexilliferae K9.</title>
        <authorList>
            <person name="Schulz F."/>
            <person name="Koestlbacher S."/>
            <person name="Wascher F."/>
            <person name="Pizzetti I."/>
            <person name="Horn M."/>
        </authorList>
    </citation>
    <scope>NUCLEOTIDE SEQUENCE [LARGE SCALE GENOMIC DNA]</scope>
    <source>
        <strain evidence="8 9">K9</strain>
    </source>
</reference>
<dbReference type="GO" id="GO:0008168">
    <property type="term" value="F:methyltransferase activity"/>
    <property type="evidence" value="ECO:0007669"/>
    <property type="project" value="UniProtKB-KW"/>
</dbReference>
<dbReference type="InterPro" id="IPR000878">
    <property type="entry name" value="4pyrrol_Mease"/>
</dbReference>
<dbReference type="HAMAP" id="MF_01877">
    <property type="entry name" value="16SrRNA_methyltr_I"/>
    <property type="match status" value="1"/>
</dbReference>
<keyword evidence="1 6" id="KW-0963">Cytoplasm</keyword>
<dbReference type="RefSeq" id="WP_194846781.1">
    <property type="nucleotide sequence ID" value="NZ_JAAEJV010000001.1"/>
</dbReference>
<comment type="catalytic activity">
    <reaction evidence="6">
        <text>cytidine(1402) in 16S rRNA + S-adenosyl-L-methionine = 2'-O-methylcytidine(1402) in 16S rRNA + S-adenosyl-L-homocysteine + H(+)</text>
        <dbReference type="Rhea" id="RHEA:42924"/>
        <dbReference type="Rhea" id="RHEA-COMP:10285"/>
        <dbReference type="Rhea" id="RHEA-COMP:10286"/>
        <dbReference type="ChEBI" id="CHEBI:15378"/>
        <dbReference type="ChEBI" id="CHEBI:57856"/>
        <dbReference type="ChEBI" id="CHEBI:59789"/>
        <dbReference type="ChEBI" id="CHEBI:74495"/>
        <dbReference type="ChEBI" id="CHEBI:82748"/>
        <dbReference type="EC" id="2.1.1.198"/>
    </reaction>
</comment>
<evidence type="ECO:0000313" key="8">
    <source>
        <dbReference type="EMBL" id="MBF5058514.1"/>
    </source>
</evidence>
<proteinExistence type="inferred from homology"/>
<dbReference type="PANTHER" id="PTHR46111">
    <property type="entry name" value="RIBOSOMAL RNA SMALL SUBUNIT METHYLTRANSFERASE I"/>
    <property type="match status" value="1"/>
</dbReference>